<name>A0A366ECJ3_9BACI</name>
<evidence type="ECO:0000256" key="3">
    <source>
        <dbReference type="ARBA" id="ARBA00022525"/>
    </source>
</evidence>
<evidence type="ECO:0000313" key="10">
    <source>
        <dbReference type="EMBL" id="RBO99785.1"/>
    </source>
</evidence>
<keyword evidence="3" id="KW-0964">Secreted</keyword>
<keyword evidence="4" id="KW-0732">Signal</keyword>
<dbReference type="PROSITE" id="PS50847">
    <property type="entry name" value="GRAM_POS_ANCHORING"/>
    <property type="match status" value="1"/>
</dbReference>
<keyword evidence="8" id="KW-0812">Transmembrane</keyword>
<evidence type="ECO:0000256" key="6">
    <source>
        <dbReference type="ARBA" id="ARBA00023088"/>
    </source>
</evidence>
<evidence type="ECO:0000256" key="8">
    <source>
        <dbReference type="SAM" id="Phobius"/>
    </source>
</evidence>
<dbReference type="RefSeq" id="WP_113867914.1">
    <property type="nucleotide sequence ID" value="NZ_BAABQN010000004.1"/>
</dbReference>
<dbReference type="Pfam" id="PF00326">
    <property type="entry name" value="Peptidase_S9"/>
    <property type="match status" value="2"/>
</dbReference>
<dbReference type="AlphaFoldDB" id="A0A366ECJ3"/>
<protein>
    <submittedName>
        <fullName evidence="10">LPXTG-motif cell wall-anchored protein</fullName>
    </submittedName>
</protein>
<dbReference type="InterPro" id="IPR050955">
    <property type="entry name" value="Plant_Biomass_Hydrol_Est"/>
</dbReference>
<evidence type="ECO:0000256" key="2">
    <source>
        <dbReference type="ARBA" id="ARBA00022512"/>
    </source>
</evidence>
<keyword evidence="11" id="KW-1185">Reference proteome</keyword>
<dbReference type="PANTHER" id="PTHR43037">
    <property type="entry name" value="UNNAMED PRODUCT-RELATED"/>
    <property type="match status" value="1"/>
</dbReference>
<dbReference type="InterPro" id="IPR019931">
    <property type="entry name" value="LPXTG_anchor"/>
</dbReference>
<dbReference type="PANTHER" id="PTHR43037:SF5">
    <property type="entry name" value="FERULOYL ESTERASE"/>
    <property type="match status" value="1"/>
</dbReference>
<keyword evidence="5" id="KW-0378">Hydrolase</keyword>
<gene>
    <name evidence="10" type="ORF">DES48_103112</name>
</gene>
<dbReference type="NCBIfam" id="TIGR01167">
    <property type="entry name" value="LPXTG_anchor"/>
    <property type="match status" value="1"/>
</dbReference>
<sequence>MDFNLNKVIYPLILVSAAFVFSSLNLEVKADKDLSYSTVIEIEDWGPAITEVLVDLGTEVPFDAVTVDTFNVDVLLTDDRLDTPTVAEGTRTVIDAYVSDAGGNKLESGTGTYAVLKMEIGPTVTLGNAMNYDFAGTGHNDWIDYSYTITQKEDITTEDQPVSGLVIDTLAKETRKIVDQFDTGEATYGDKTLTYVDYSPEEDGKKNPLVIWLHGAGEGGTDPTVAISGNKAVNFISDENQSHFEDAYVLAPQTPTMWMDGFDGFGDGTSIYQDTLMSLIEDYVANNPDIDPNRIYLGGDSNGGYMTMLMLRDYPDYFAAGFPTCEPLADDLLTDDDIVALAKTPMWFTHAKSDTVVDPENNTIPTYERLKKAGAEVYLSLYDNVVDQTGLYTEEDGNPYEYMGHFSWIYVYNNDPTQVIDGEEITLLEWLASKTNELNSYETVVSIEDWGPAVTKVIVDLGEDVPTNTVDESTFKVHVSRNDARLDPSFLEDGYRTIRDSYVSDVDGNPVSEGTGSYAVIEMTYGPNISLSSPMNYDFTGTGHNDWIDYNVTVYQVEDIITESKTIKGLVMNDFAGERRLLVDDFNTGTKTYEDTTLAYADYSPPEDDGKNPLFIWLHGAGEGGTDPTVAIGGNKVVNFITDDIQEHLDNAYILAPQTPTMWMDGFDRFGDGTSIYQDALKLLIEDYVENNPDIDPNRIYLGGDSNGGYMTMLMLRDYPDYFAAGIPTCEALQDDLITDEGIASLAKTPIWFVHAKNDTTVDPKTTVIPTYERLLDKGADVHISLYDNVVDKTGLYTDENGDPYEYMGHFSWIYVYNNDPTTIIDGESISIMEWLGDQTLAENNTGDESNENGSVNNDEEIVGEQDSNHQDADSPITNEDVEKDKKEKDENEGKFSEKKLPNTATSTFNYLAIGFIVLTIAGVLLYLQNRRKN</sequence>
<comment type="caution">
    <text evidence="10">The sequence shown here is derived from an EMBL/GenBank/DDBJ whole genome shotgun (WGS) entry which is preliminary data.</text>
</comment>
<dbReference type="InterPro" id="IPR001375">
    <property type="entry name" value="Peptidase_S9_cat"/>
</dbReference>
<feature type="domain" description="Gram-positive cocci surface proteins LPxTG" evidence="9">
    <location>
        <begin position="901"/>
        <end position="934"/>
    </location>
</feature>
<proteinExistence type="predicted"/>
<feature type="region of interest" description="Disordered" evidence="7">
    <location>
        <begin position="865"/>
        <end position="899"/>
    </location>
</feature>
<dbReference type="GO" id="GO:0008236">
    <property type="term" value="F:serine-type peptidase activity"/>
    <property type="evidence" value="ECO:0007669"/>
    <property type="project" value="InterPro"/>
</dbReference>
<feature type="transmembrane region" description="Helical" evidence="8">
    <location>
        <begin position="909"/>
        <end position="928"/>
    </location>
</feature>
<dbReference type="EMBL" id="QNRI01000003">
    <property type="protein sequence ID" value="RBO99785.1"/>
    <property type="molecule type" value="Genomic_DNA"/>
</dbReference>
<evidence type="ECO:0000313" key="11">
    <source>
        <dbReference type="Proteomes" id="UP000252254"/>
    </source>
</evidence>
<dbReference type="Gene3D" id="3.40.50.1820">
    <property type="entry name" value="alpha/beta hydrolase"/>
    <property type="match status" value="2"/>
</dbReference>
<feature type="compositionally biased region" description="Basic and acidic residues" evidence="7">
    <location>
        <begin position="881"/>
        <end position="899"/>
    </location>
</feature>
<comment type="subcellular location">
    <subcellularLocation>
        <location evidence="1">Secreted</location>
        <location evidence="1">Cell wall</location>
        <topology evidence="1">Peptidoglycan-anchor</topology>
    </subcellularLocation>
</comment>
<keyword evidence="6" id="KW-0572">Peptidoglycan-anchor</keyword>
<organism evidence="10 11">
    <name type="scientific">Paraliobacillus ryukyuensis</name>
    <dbReference type="NCBI Taxonomy" id="200904"/>
    <lineage>
        <taxon>Bacteria</taxon>
        <taxon>Bacillati</taxon>
        <taxon>Bacillota</taxon>
        <taxon>Bacilli</taxon>
        <taxon>Bacillales</taxon>
        <taxon>Bacillaceae</taxon>
        <taxon>Paraliobacillus</taxon>
    </lineage>
</organism>
<dbReference type="Proteomes" id="UP000252254">
    <property type="component" value="Unassembled WGS sequence"/>
</dbReference>
<keyword evidence="8" id="KW-0472">Membrane</keyword>
<dbReference type="Gene3D" id="2.60.40.2180">
    <property type="match status" value="2"/>
</dbReference>
<evidence type="ECO:0000256" key="1">
    <source>
        <dbReference type="ARBA" id="ARBA00004168"/>
    </source>
</evidence>
<accession>A0A366ECJ3</accession>
<dbReference type="SUPFAM" id="SSF53474">
    <property type="entry name" value="alpha/beta-Hydrolases"/>
    <property type="match status" value="2"/>
</dbReference>
<dbReference type="InterPro" id="IPR041172">
    <property type="entry name" value="EstA_Ig-like_N"/>
</dbReference>
<keyword evidence="2" id="KW-0134">Cell wall</keyword>
<dbReference type="STRING" id="200904.GCA_900168775_03365"/>
<reference evidence="10 11" key="1">
    <citation type="submission" date="2018-06" db="EMBL/GenBank/DDBJ databases">
        <title>Genomic Encyclopedia of Type Strains, Phase IV (KMG-IV): sequencing the most valuable type-strain genomes for metagenomic binning, comparative biology and taxonomic classification.</title>
        <authorList>
            <person name="Goeker M."/>
        </authorList>
    </citation>
    <scope>NUCLEOTIDE SEQUENCE [LARGE SCALE GENOMIC DNA]</scope>
    <source>
        <strain evidence="10 11">DSM 15140</strain>
    </source>
</reference>
<dbReference type="OrthoDB" id="9764953at2"/>
<dbReference type="Pfam" id="PF18435">
    <property type="entry name" value="EstA_Ig_like"/>
    <property type="match status" value="2"/>
</dbReference>
<dbReference type="GO" id="GO:0006508">
    <property type="term" value="P:proteolysis"/>
    <property type="evidence" value="ECO:0007669"/>
    <property type="project" value="InterPro"/>
</dbReference>
<evidence type="ECO:0000259" key="9">
    <source>
        <dbReference type="PROSITE" id="PS50847"/>
    </source>
</evidence>
<keyword evidence="8" id="KW-1133">Transmembrane helix</keyword>
<evidence type="ECO:0000256" key="7">
    <source>
        <dbReference type="SAM" id="MobiDB-lite"/>
    </source>
</evidence>
<evidence type="ECO:0000256" key="5">
    <source>
        <dbReference type="ARBA" id="ARBA00022801"/>
    </source>
</evidence>
<evidence type="ECO:0000256" key="4">
    <source>
        <dbReference type="ARBA" id="ARBA00022729"/>
    </source>
</evidence>
<dbReference type="InterPro" id="IPR029058">
    <property type="entry name" value="AB_hydrolase_fold"/>
</dbReference>